<feature type="transmembrane region" description="Helical" evidence="7">
    <location>
        <begin position="183"/>
        <end position="205"/>
    </location>
</feature>
<dbReference type="CDD" id="cd06261">
    <property type="entry name" value="TM_PBP2"/>
    <property type="match status" value="1"/>
</dbReference>
<comment type="similarity">
    <text evidence="7">Belongs to the binding-protein-dependent transport system permease family.</text>
</comment>
<keyword evidence="10" id="KW-1185">Reference proteome</keyword>
<evidence type="ECO:0000256" key="1">
    <source>
        <dbReference type="ARBA" id="ARBA00004651"/>
    </source>
</evidence>
<evidence type="ECO:0000256" key="7">
    <source>
        <dbReference type="RuleBase" id="RU363032"/>
    </source>
</evidence>
<evidence type="ECO:0000256" key="3">
    <source>
        <dbReference type="ARBA" id="ARBA00022475"/>
    </source>
</evidence>
<dbReference type="PROSITE" id="PS50928">
    <property type="entry name" value="ABC_TM1"/>
    <property type="match status" value="1"/>
</dbReference>
<gene>
    <name evidence="9" type="ORF">JD292_11100</name>
</gene>
<dbReference type="RefSeq" id="WP_200132817.1">
    <property type="nucleotide sequence ID" value="NZ_JAEHOI010000011.1"/>
</dbReference>
<keyword evidence="3" id="KW-1003">Cell membrane</keyword>
<evidence type="ECO:0000256" key="6">
    <source>
        <dbReference type="ARBA" id="ARBA00023136"/>
    </source>
</evidence>
<comment type="subcellular location">
    <subcellularLocation>
        <location evidence="1 7">Cell membrane</location>
        <topology evidence="1 7">Multi-pass membrane protein</topology>
    </subcellularLocation>
</comment>
<comment type="caution">
    <text evidence="9">The sequence shown here is derived from an EMBL/GenBank/DDBJ whole genome shotgun (WGS) entry which is preliminary data.</text>
</comment>
<dbReference type="PANTHER" id="PTHR43163:SF6">
    <property type="entry name" value="DIPEPTIDE TRANSPORT SYSTEM PERMEASE PROTEIN DPPB-RELATED"/>
    <property type="match status" value="1"/>
</dbReference>
<reference evidence="9" key="1">
    <citation type="submission" date="2020-12" db="EMBL/GenBank/DDBJ databases">
        <title>Leucobacter sp. CAS2, isolated from Chromium sludge.</title>
        <authorList>
            <person name="Xu Z."/>
        </authorList>
    </citation>
    <scope>NUCLEOTIDE SEQUENCE</scope>
    <source>
        <strain evidence="9">CSA2</strain>
    </source>
</reference>
<sequence length="324" mass="33907">MTQRTTTPRRLGRAILARVGAAALVVWATATIVFFALRASGDPLEAVLGGPGSEAGPETVARARAEYGLDLPVFVQYLMMLWRTATLQFGDSYSRKLPVSELLLAQIPSTFLIATLALLLAWAFVVAGALIGVANRGRIGRAARGILAGIETVASVIPPFFLGALLILIFAAGLGWFPATSSGFAPSALLLPIVTLAVPVAGYLAHVVRGSLDTLDDAPFATTARSRGASEPRVLLVHTLRHAALPALALSGWAYGSLLSGAVVVEALFARPGLGRLLLDAATVRDMPVVTGVVVVVALAYVVVMFASDALERVVDPRARRVTP</sequence>
<dbReference type="PANTHER" id="PTHR43163">
    <property type="entry name" value="DIPEPTIDE TRANSPORT SYSTEM PERMEASE PROTEIN DPPB-RELATED"/>
    <property type="match status" value="1"/>
</dbReference>
<dbReference type="SUPFAM" id="SSF161098">
    <property type="entry name" value="MetI-like"/>
    <property type="match status" value="1"/>
</dbReference>
<feature type="domain" description="ABC transmembrane type-1" evidence="8">
    <location>
        <begin position="107"/>
        <end position="312"/>
    </location>
</feature>
<dbReference type="EMBL" id="JAEHOI010000011">
    <property type="protein sequence ID" value="MBK0422618.1"/>
    <property type="molecule type" value="Genomic_DNA"/>
</dbReference>
<dbReference type="Gene3D" id="1.10.3720.10">
    <property type="entry name" value="MetI-like"/>
    <property type="match status" value="1"/>
</dbReference>
<dbReference type="InterPro" id="IPR000515">
    <property type="entry name" value="MetI-like"/>
</dbReference>
<evidence type="ECO:0000256" key="5">
    <source>
        <dbReference type="ARBA" id="ARBA00022989"/>
    </source>
</evidence>
<dbReference type="Proteomes" id="UP000618733">
    <property type="component" value="Unassembled WGS sequence"/>
</dbReference>
<keyword evidence="2 7" id="KW-0813">Transport</keyword>
<feature type="transmembrane region" description="Helical" evidence="7">
    <location>
        <begin position="15"/>
        <end position="37"/>
    </location>
</feature>
<evidence type="ECO:0000313" key="10">
    <source>
        <dbReference type="Proteomes" id="UP000618733"/>
    </source>
</evidence>
<keyword evidence="4 7" id="KW-0812">Transmembrane</keyword>
<feature type="transmembrane region" description="Helical" evidence="7">
    <location>
        <begin position="289"/>
        <end position="311"/>
    </location>
</feature>
<protein>
    <submittedName>
        <fullName evidence="9">ABC transporter permease</fullName>
    </submittedName>
</protein>
<dbReference type="Pfam" id="PF00528">
    <property type="entry name" value="BPD_transp_1"/>
    <property type="match status" value="1"/>
</dbReference>
<proteinExistence type="inferred from homology"/>
<evidence type="ECO:0000313" key="9">
    <source>
        <dbReference type="EMBL" id="MBK0422618.1"/>
    </source>
</evidence>
<name>A0A934QDR0_9MICO</name>
<dbReference type="GO" id="GO:0071916">
    <property type="term" value="F:dipeptide transmembrane transporter activity"/>
    <property type="evidence" value="ECO:0007669"/>
    <property type="project" value="TreeGrafter"/>
</dbReference>
<feature type="transmembrane region" description="Helical" evidence="7">
    <location>
        <begin position="243"/>
        <end position="269"/>
    </location>
</feature>
<feature type="transmembrane region" description="Helical" evidence="7">
    <location>
        <begin position="111"/>
        <end position="134"/>
    </location>
</feature>
<dbReference type="GO" id="GO:0005886">
    <property type="term" value="C:plasma membrane"/>
    <property type="evidence" value="ECO:0007669"/>
    <property type="project" value="UniProtKB-SubCell"/>
</dbReference>
<accession>A0A934QDR0</accession>
<evidence type="ECO:0000259" key="8">
    <source>
        <dbReference type="PROSITE" id="PS50928"/>
    </source>
</evidence>
<evidence type="ECO:0000256" key="2">
    <source>
        <dbReference type="ARBA" id="ARBA00022448"/>
    </source>
</evidence>
<keyword evidence="6 7" id="KW-0472">Membrane</keyword>
<dbReference type="InterPro" id="IPR035906">
    <property type="entry name" value="MetI-like_sf"/>
</dbReference>
<keyword evidence="5 7" id="KW-1133">Transmembrane helix</keyword>
<feature type="transmembrane region" description="Helical" evidence="7">
    <location>
        <begin position="146"/>
        <end position="177"/>
    </location>
</feature>
<evidence type="ECO:0000256" key="4">
    <source>
        <dbReference type="ARBA" id="ARBA00022692"/>
    </source>
</evidence>
<organism evidence="9 10">
    <name type="scientific">Leucobacter edaphi</name>
    <dbReference type="NCBI Taxonomy" id="2796472"/>
    <lineage>
        <taxon>Bacteria</taxon>
        <taxon>Bacillati</taxon>
        <taxon>Actinomycetota</taxon>
        <taxon>Actinomycetes</taxon>
        <taxon>Micrococcales</taxon>
        <taxon>Microbacteriaceae</taxon>
        <taxon>Leucobacter</taxon>
    </lineage>
</organism>
<dbReference type="AlphaFoldDB" id="A0A934QDR0"/>